<keyword evidence="2 4" id="KW-0479">Metal-binding</keyword>
<dbReference type="Gene3D" id="1.10.630.10">
    <property type="entry name" value="Cytochrome P450"/>
    <property type="match status" value="1"/>
</dbReference>
<feature type="region of interest" description="Disordered" evidence="5">
    <location>
        <begin position="463"/>
        <end position="483"/>
    </location>
</feature>
<dbReference type="InterPro" id="IPR050121">
    <property type="entry name" value="Cytochrome_P450_monoxygenase"/>
</dbReference>
<keyword evidence="1 4" id="KW-0349">Heme</keyword>
<dbReference type="AlphaFoldDB" id="A0A507AI52"/>
<evidence type="ECO:0000256" key="3">
    <source>
        <dbReference type="ARBA" id="ARBA00023004"/>
    </source>
</evidence>
<evidence type="ECO:0000256" key="1">
    <source>
        <dbReference type="ARBA" id="ARBA00022617"/>
    </source>
</evidence>
<dbReference type="CDD" id="cd11051">
    <property type="entry name" value="CYP59-like"/>
    <property type="match status" value="1"/>
</dbReference>
<feature type="binding site" description="axial binding residue" evidence="4">
    <location>
        <position position="492"/>
    </location>
    <ligand>
        <name>heme</name>
        <dbReference type="ChEBI" id="CHEBI:30413"/>
    </ligand>
    <ligandPart>
        <name>Fe</name>
        <dbReference type="ChEBI" id="CHEBI:18248"/>
    </ligandPart>
</feature>
<reference evidence="6 7" key="1">
    <citation type="submission" date="2019-06" db="EMBL/GenBank/DDBJ databases">
        <title>Draft genome sequence of the filamentous fungus Phialemoniopsis curvata isolated from diesel fuel.</title>
        <authorList>
            <person name="Varaljay V.A."/>
            <person name="Lyon W.J."/>
            <person name="Crouch A.L."/>
            <person name="Drake C.E."/>
            <person name="Hollomon J.M."/>
            <person name="Nadeau L.J."/>
            <person name="Nunn H.S."/>
            <person name="Stevenson B.S."/>
            <person name="Bojanowski C.L."/>
            <person name="Crookes-Goodson W.J."/>
        </authorList>
    </citation>
    <scope>NUCLEOTIDE SEQUENCE [LARGE SCALE GENOMIC DNA]</scope>
    <source>
        <strain evidence="6 7">D216</strain>
    </source>
</reference>
<dbReference type="RefSeq" id="XP_030990553.1">
    <property type="nucleotide sequence ID" value="XM_031144649.1"/>
</dbReference>
<dbReference type="PANTHER" id="PTHR24305:SF222">
    <property type="entry name" value="CYTOCHROME P450 MONOOXYGENASE STCS"/>
    <property type="match status" value="1"/>
</dbReference>
<evidence type="ECO:0000256" key="2">
    <source>
        <dbReference type="ARBA" id="ARBA00022723"/>
    </source>
</evidence>
<organism evidence="6 7">
    <name type="scientific">Thyridium curvatum</name>
    <dbReference type="NCBI Taxonomy" id="1093900"/>
    <lineage>
        <taxon>Eukaryota</taxon>
        <taxon>Fungi</taxon>
        <taxon>Dikarya</taxon>
        <taxon>Ascomycota</taxon>
        <taxon>Pezizomycotina</taxon>
        <taxon>Sordariomycetes</taxon>
        <taxon>Sordariomycetidae</taxon>
        <taxon>Thyridiales</taxon>
        <taxon>Thyridiaceae</taxon>
        <taxon>Thyridium</taxon>
    </lineage>
</organism>
<keyword evidence="7" id="KW-1185">Reference proteome</keyword>
<dbReference type="Pfam" id="PF00067">
    <property type="entry name" value="p450"/>
    <property type="match status" value="1"/>
</dbReference>
<protein>
    <recommendedName>
        <fullName evidence="8">Cytochrome P450</fullName>
    </recommendedName>
</protein>
<dbReference type="GO" id="GO:0004497">
    <property type="term" value="F:monooxygenase activity"/>
    <property type="evidence" value="ECO:0007669"/>
    <property type="project" value="InterPro"/>
</dbReference>
<dbReference type="Proteomes" id="UP000319257">
    <property type="component" value="Unassembled WGS sequence"/>
</dbReference>
<evidence type="ECO:0000256" key="4">
    <source>
        <dbReference type="PIRSR" id="PIRSR602401-1"/>
    </source>
</evidence>
<evidence type="ECO:0000313" key="7">
    <source>
        <dbReference type="Proteomes" id="UP000319257"/>
    </source>
</evidence>
<dbReference type="SUPFAM" id="SSF48264">
    <property type="entry name" value="Cytochrome P450"/>
    <property type="match status" value="1"/>
</dbReference>
<sequence length="573" mass="65433">MAQLGPFILAVTTLVLAYLYTRLRYHRYKQLAGFPQLRPVSLLWGDLKNIHEYLQQGPPQGHVDLAFTKMREKLGNPSLFTIDTWPMQYSMAIICDHDVAEQVSKVSKTFHWSVPKSPTFSNLLALIGYQSILINEGEHWKALRRRFNPGFAPQHLLTLLPLIVDKTKFFIDHLERLAKTGEEFSLEYYLTGLTFDIIGAVVMDVDFGAQLDEKDQDETLTLYRNLMKTYDNDTNRGFKFYNPFLASRRSKFSRQLQEKLRALVWEKYNAERHEVGQTKKKSRSVLSLSLQGLDKVDDAIVEATCDQLKTFLFAGHDTTSILLQWAFYELSRTPRALRAIRSELDELFGTETDPEVVRQKLRSNGEDLVGKMTYTSAVIKETLRLHPPAATARYSKPGTNFIVTDPQTGRQYCLDGMVLYICQYIVHRDGKVFGETANEFFPERWLGDTDTSEATNSGLADEANEKAGAKDQDDKKTPASAWRPFERGPRNCIGQELANIEARVILACIVRRFDFIKVGLGELAHDKDGKPIQNDLGQYEVKEKLYQASCPFAFFLASDFEAERRNARQGDSE</sequence>
<dbReference type="GO" id="GO:0020037">
    <property type="term" value="F:heme binding"/>
    <property type="evidence" value="ECO:0007669"/>
    <property type="project" value="InterPro"/>
</dbReference>
<accession>A0A507AI52</accession>
<comment type="cofactor">
    <cofactor evidence="4">
        <name>heme</name>
        <dbReference type="ChEBI" id="CHEBI:30413"/>
    </cofactor>
</comment>
<dbReference type="InParanoid" id="A0A507AI52"/>
<dbReference type="GeneID" id="41977107"/>
<comment type="caution">
    <text evidence="6">The sequence shown here is derived from an EMBL/GenBank/DDBJ whole genome shotgun (WGS) entry which is preliminary data.</text>
</comment>
<dbReference type="PANTHER" id="PTHR24305">
    <property type="entry name" value="CYTOCHROME P450"/>
    <property type="match status" value="1"/>
</dbReference>
<gene>
    <name evidence="6" type="ORF">E0L32_009660</name>
</gene>
<name>A0A507AI52_9PEZI</name>
<feature type="compositionally biased region" description="Basic and acidic residues" evidence="5">
    <location>
        <begin position="463"/>
        <end position="477"/>
    </location>
</feature>
<dbReference type="InterPro" id="IPR036396">
    <property type="entry name" value="Cyt_P450_sf"/>
</dbReference>
<dbReference type="PRINTS" id="PR00463">
    <property type="entry name" value="EP450I"/>
</dbReference>
<proteinExistence type="predicted"/>
<evidence type="ECO:0008006" key="8">
    <source>
        <dbReference type="Google" id="ProtNLM"/>
    </source>
</evidence>
<dbReference type="STRING" id="1093900.A0A507AI52"/>
<dbReference type="InterPro" id="IPR002401">
    <property type="entry name" value="Cyt_P450_E_grp-I"/>
</dbReference>
<dbReference type="OrthoDB" id="10029320at2759"/>
<dbReference type="GO" id="GO:0005506">
    <property type="term" value="F:iron ion binding"/>
    <property type="evidence" value="ECO:0007669"/>
    <property type="project" value="InterPro"/>
</dbReference>
<dbReference type="EMBL" id="SKBQ01000072">
    <property type="protein sequence ID" value="TPX08842.1"/>
    <property type="molecule type" value="Genomic_DNA"/>
</dbReference>
<dbReference type="GO" id="GO:0016705">
    <property type="term" value="F:oxidoreductase activity, acting on paired donors, with incorporation or reduction of molecular oxygen"/>
    <property type="evidence" value="ECO:0007669"/>
    <property type="project" value="InterPro"/>
</dbReference>
<evidence type="ECO:0000313" key="6">
    <source>
        <dbReference type="EMBL" id="TPX08842.1"/>
    </source>
</evidence>
<keyword evidence="3 4" id="KW-0408">Iron</keyword>
<dbReference type="PRINTS" id="PR00385">
    <property type="entry name" value="P450"/>
</dbReference>
<dbReference type="InterPro" id="IPR001128">
    <property type="entry name" value="Cyt_P450"/>
</dbReference>
<evidence type="ECO:0000256" key="5">
    <source>
        <dbReference type="SAM" id="MobiDB-lite"/>
    </source>
</evidence>